<evidence type="ECO:0000313" key="2">
    <source>
        <dbReference type="Proteomes" id="UP000319094"/>
    </source>
</evidence>
<organism evidence="1 2">
    <name type="scientific">Leucobacter komagatae</name>
    <dbReference type="NCBI Taxonomy" id="55969"/>
    <lineage>
        <taxon>Bacteria</taxon>
        <taxon>Bacillati</taxon>
        <taxon>Actinomycetota</taxon>
        <taxon>Actinomycetes</taxon>
        <taxon>Micrococcales</taxon>
        <taxon>Microbacteriaceae</taxon>
        <taxon>Leucobacter</taxon>
    </lineage>
</organism>
<dbReference type="OrthoDB" id="9873167at2"/>
<accession>A0A542Y9N4</accession>
<gene>
    <name evidence="1" type="ORF">FB468_2867</name>
</gene>
<name>A0A542Y9N4_9MICO</name>
<proteinExistence type="predicted"/>
<protein>
    <submittedName>
        <fullName evidence="1">Uncharacterized protein</fullName>
    </submittedName>
</protein>
<evidence type="ECO:0000313" key="1">
    <source>
        <dbReference type="EMBL" id="TQL44796.1"/>
    </source>
</evidence>
<reference evidence="1 2" key="1">
    <citation type="submission" date="2019-06" db="EMBL/GenBank/DDBJ databases">
        <title>Sequencing the genomes of 1000 actinobacteria strains.</title>
        <authorList>
            <person name="Klenk H.-P."/>
        </authorList>
    </citation>
    <scope>NUCLEOTIDE SEQUENCE [LARGE SCALE GENOMIC DNA]</scope>
    <source>
        <strain evidence="1 2">DSM 8803</strain>
    </source>
</reference>
<dbReference type="RefSeq" id="WP_141887920.1">
    <property type="nucleotide sequence ID" value="NZ_BAAAUY010000018.1"/>
</dbReference>
<keyword evidence="2" id="KW-1185">Reference proteome</keyword>
<dbReference type="Proteomes" id="UP000319094">
    <property type="component" value="Unassembled WGS sequence"/>
</dbReference>
<dbReference type="AlphaFoldDB" id="A0A542Y9N4"/>
<sequence>MATIDDKVNALNFTAQTTKTAEQIAQLLSDAAEIGAAVGGKIAITQAGPGAYRGSVKNFVRVEHAQFTVKLSEAAGGSGHDVRFTVDDYLRTRDTVAFIPVSPWSAPAYKPLRAFAERLQSGL</sequence>
<dbReference type="EMBL" id="VFON01000001">
    <property type="protein sequence ID" value="TQL44796.1"/>
    <property type="molecule type" value="Genomic_DNA"/>
</dbReference>
<comment type="caution">
    <text evidence="1">The sequence shown here is derived from an EMBL/GenBank/DDBJ whole genome shotgun (WGS) entry which is preliminary data.</text>
</comment>